<accession>A0ABY1KCZ0</accession>
<evidence type="ECO:0000313" key="2">
    <source>
        <dbReference type="Proteomes" id="UP000186666"/>
    </source>
</evidence>
<keyword evidence="2" id="KW-1185">Reference proteome</keyword>
<comment type="caution">
    <text evidence="1">The sequence shown here is derived from an EMBL/GenBank/DDBJ whole genome shotgun (WGS) entry which is preliminary data.</text>
</comment>
<name>A0ABY1KCZ0_9BACL</name>
<dbReference type="RefSeq" id="WP_068584721.1">
    <property type="nucleotide sequence ID" value="NZ_FTNK01000024.1"/>
</dbReference>
<protein>
    <submittedName>
        <fullName evidence="1">Uncharacterized protein</fullName>
    </submittedName>
</protein>
<dbReference type="EMBL" id="FTNK01000024">
    <property type="protein sequence ID" value="SIR62858.1"/>
    <property type="molecule type" value="Genomic_DNA"/>
</dbReference>
<reference evidence="1 2" key="1">
    <citation type="submission" date="2017-01" db="EMBL/GenBank/DDBJ databases">
        <authorList>
            <person name="Varghese N."/>
            <person name="Submissions S."/>
        </authorList>
    </citation>
    <scope>NUCLEOTIDE SEQUENCE [LARGE SCALE GENOMIC DNA]</scope>
    <source>
        <strain evidence="1 2">ATCC 23464</strain>
    </source>
</reference>
<gene>
    <name evidence="1" type="ORF">SAMN05421578_12442</name>
</gene>
<proteinExistence type="predicted"/>
<organism evidence="1 2">
    <name type="scientific">Paenibacillus macquariensis</name>
    <dbReference type="NCBI Taxonomy" id="948756"/>
    <lineage>
        <taxon>Bacteria</taxon>
        <taxon>Bacillati</taxon>
        <taxon>Bacillota</taxon>
        <taxon>Bacilli</taxon>
        <taxon>Bacillales</taxon>
        <taxon>Paenibacillaceae</taxon>
        <taxon>Paenibacillus</taxon>
    </lineage>
</organism>
<dbReference type="Proteomes" id="UP000186666">
    <property type="component" value="Unassembled WGS sequence"/>
</dbReference>
<sequence>MNNLTFMAECRDHTNKITRTQGHGTQSKTIYNLHNLAQIHMNCTLLFIHQHSPHVCIIFSDRALKSMLQALYMKEKNTVFPPHSLSLEDVVELTVQESGPELDTVMFIHSMHFLASLIDISPIEHMETASLKKLMKRVDDVLIQLSVRVISQPSEQYHSIFLK</sequence>
<evidence type="ECO:0000313" key="1">
    <source>
        <dbReference type="EMBL" id="SIR62858.1"/>
    </source>
</evidence>